<keyword evidence="1" id="KW-0418">Kinase</keyword>
<evidence type="ECO:0000313" key="2">
    <source>
        <dbReference type="Proteomes" id="UP000492820"/>
    </source>
</evidence>
<dbReference type="Pfam" id="PF05186">
    <property type="entry name" value="Dpy-30"/>
    <property type="match status" value="1"/>
</dbReference>
<dbReference type="InterPro" id="IPR007858">
    <property type="entry name" value="Dpy-30_motif"/>
</dbReference>
<dbReference type="OrthoDB" id="1729737at2759"/>
<accession>A0A068WFQ9</accession>
<evidence type="ECO:0000313" key="3">
    <source>
        <dbReference type="WBParaSite" id="EgrG_000638900"/>
    </source>
</evidence>
<dbReference type="GO" id="GO:0016301">
    <property type="term" value="F:kinase activity"/>
    <property type="evidence" value="ECO:0007669"/>
    <property type="project" value="UniProtKB-KW"/>
</dbReference>
<dbReference type="EMBL" id="LK028578">
    <property type="protein sequence ID" value="CDS18597.1"/>
    <property type="molecule type" value="Genomic_DNA"/>
</dbReference>
<reference evidence="1 2" key="1">
    <citation type="journal article" date="2013" name="Nature">
        <title>The genomes of four tapeworm species reveal adaptations to parasitism.</title>
        <authorList>
            <person name="Tsai I.J."/>
            <person name="Zarowiecki M."/>
            <person name="Holroyd N."/>
            <person name="Garciarrubio A."/>
            <person name="Sanchez-Flores A."/>
            <person name="Brooks K.L."/>
            <person name="Tracey A."/>
            <person name="Bobes R.J."/>
            <person name="Fragoso G."/>
            <person name="Sciutto E."/>
            <person name="Aslett M."/>
            <person name="Beasley H."/>
            <person name="Bennett H.M."/>
            <person name="Cai J."/>
            <person name="Camicia F."/>
            <person name="Clark R."/>
            <person name="Cucher M."/>
            <person name="De Silva N."/>
            <person name="Day T.A."/>
            <person name="Deplazes P."/>
            <person name="Estrada K."/>
            <person name="Fernandez C."/>
            <person name="Holland P.W."/>
            <person name="Hou J."/>
            <person name="Hu S."/>
            <person name="Huckvale T."/>
            <person name="Hung S.S."/>
            <person name="Kamenetzky L."/>
            <person name="Keane J.A."/>
            <person name="Kiss F."/>
            <person name="Koziol U."/>
            <person name="Lambert O."/>
            <person name="Liu K."/>
            <person name="Luo X."/>
            <person name="Luo Y."/>
            <person name="Macchiaroli N."/>
            <person name="Nichol S."/>
            <person name="Paps J."/>
            <person name="Parkinson J."/>
            <person name="Pouchkina-Stantcheva N."/>
            <person name="Riddiford N."/>
            <person name="Rosenzvit M."/>
            <person name="Salinas G."/>
            <person name="Wasmuth J.D."/>
            <person name="Zamanian M."/>
            <person name="Zheng Y."/>
            <person name="Cai X."/>
            <person name="Soberon X."/>
            <person name="Olson P.D."/>
            <person name="Laclette J.P."/>
            <person name="Brehm K."/>
            <person name="Berriman M."/>
            <person name="Garciarrubio A."/>
            <person name="Bobes R.J."/>
            <person name="Fragoso G."/>
            <person name="Sanchez-Flores A."/>
            <person name="Estrada K."/>
            <person name="Cevallos M.A."/>
            <person name="Morett E."/>
            <person name="Gonzalez V."/>
            <person name="Portillo T."/>
            <person name="Ochoa-Leyva A."/>
            <person name="Jose M.V."/>
            <person name="Sciutto E."/>
            <person name="Landa A."/>
            <person name="Jimenez L."/>
            <person name="Valdes V."/>
            <person name="Carrero J.C."/>
            <person name="Larralde C."/>
            <person name="Morales-Montor J."/>
            <person name="Limon-Lason J."/>
            <person name="Soberon X."/>
            <person name="Laclette J.P."/>
        </authorList>
    </citation>
    <scope>NUCLEOTIDE SEQUENCE [LARGE SCALE GENOMIC DNA]</scope>
</reference>
<name>A0A068WFQ9_ECHGR</name>
<sequence length="78" mass="9028">MEPIPTKQYAKDYLSKNVIPTLLTGLTEVCRKKPKDPVNGCYKTIPINQEPTNFVHKSRCRIRNQNYGCSHKIKNTHE</sequence>
<organism evidence="1">
    <name type="scientific">Echinococcus granulosus</name>
    <name type="common">Hydatid tapeworm</name>
    <dbReference type="NCBI Taxonomy" id="6210"/>
    <lineage>
        <taxon>Eukaryota</taxon>
        <taxon>Metazoa</taxon>
        <taxon>Spiralia</taxon>
        <taxon>Lophotrochozoa</taxon>
        <taxon>Platyhelminthes</taxon>
        <taxon>Cestoda</taxon>
        <taxon>Eucestoda</taxon>
        <taxon>Cyclophyllidea</taxon>
        <taxon>Taeniidae</taxon>
        <taxon>Echinococcus</taxon>
        <taxon>Echinococcus granulosus group</taxon>
    </lineage>
</organism>
<reference evidence="3" key="3">
    <citation type="submission" date="2020-10" db="UniProtKB">
        <authorList>
            <consortium name="WormBaseParasite"/>
        </authorList>
    </citation>
    <scope>IDENTIFICATION</scope>
</reference>
<evidence type="ECO:0000313" key="1">
    <source>
        <dbReference type="EMBL" id="CDS18597.1"/>
    </source>
</evidence>
<dbReference type="CDD" id="cd22970">
    <property type="entry name" value="DD_NDKH5-like"/>
    <property type="match status" value="1"/>
</dbReference>
<dbReference type="WBParaSite" id="EgrG_000638900">
    <property type="protein sequence ID" value="EgrG_000638900"/>
    <property type="gene ID" value="EgrG_000638900"/>
</dbReference>
<reference evidence="1" key="2">
    <citation type="submission" date="2014-06" db="EMBL/GenBank/DDBJ databases">
        <authorList>
            <person name="Aslett M."/>
        </authorList>
    </citation>
    <scope>NUCLEOTIDE SEQUENCE</scope>
</reference>
<dbReference type="Proteomes" id="UP000492820">
    <property type="component" value="Unassembled WGS sequence"/>
</dbReference>
<gene>
    <name evidence="1" type="ORF">EgrG_000638900</name>
</gene>
<proteinExistence type="predicted"/>
<dbReference type="Gene3D" id="1.20.890.10">
    <property type="entry name" value="cAMP-dependent protein kinase regulatory subunit, dimerization-anchoring domain"/>
    <property type="match status" value="1"/>
</dbReference>
<keyword evidence="1" id="KW-0808">Transferase</keyword>
<protein>
    <submittedName>
        <fullName evidence="1 3">Nucleoside diphosphate kinase 5</fullName>
    </submittedName>
</protein>
<dbReference type="AlphaFoldDB" id="A0A068WFQ9"/>